<dbReference type="Gene3D" id="2.30.110.50">
    <property type="match status" value="1"/>
</dbReference>
<evidence type="ECO:0000256" key="1">
    <source>
        <dbReference type="ARBA" id="ARBA00004613"/>
    </source>
</evidence>
<evidence type="ECO:0000256" key="3">
    <source>
        <dbReference type="ARBA" id="ARBA00022525"/>
    </source>
</evidence>
<evidence type="ECO:0000259" key="6">
    <source>
        <dbReference type="Pfam" id="PF22178"/>
    </source>
</evidence>
<evidence type="ECO:0000313" key="8">
    <source>
        <dbReference type="Proteomes" id="UP000182229"/>
    </source>
</evidence>
<dbReference type="InterPro" id="IPR037026">
    <property type="entry name" value="Vgr_OB-fold_dom_sf"/>
</dbReference>
<dbReference type="OrthoDB" id="5482463at2"/>
<dbReference type="Pfam" id="PF04717">
    <property type="entry name" value="Phage_base_V"/>
    <property type="match status" value="1"/>
</dbReference>
<reference evidence="8" key="1">
    <citation type="submission" date="2016-11" db="EMBL/GenBank/DDBJ databases">
        <authorList>
            <person name="Shukria A."/>
            <person name="Stevens D.C."/>
        </authorList>
    </citation>
    <scope>NUCLEOTIDE SEQUENCE [LARGE SCALE GENOMIC DNA]</scope>
    <source>
        <strain evidence="8">Cbfe23</strain>
    </source>
</reference>
<dbReference type="NCBIfam" id="TIGR03361">
    <property type="entry name" value="VI_Rhs_Vgr"/>
    <property type="match status" value="1"/>
</dbReference>
<dbReference type="SUPFAM" id="SSF69349">
    <property type="entry name" value="Phage fibre proteins"/>
    <property type="match status" value="2"/>
</dbReference>
<dbReference type="InterPro" id="IPR054030">
    <property type="entry name" value="Gp5_Vgr_C"/>
</dbReference>
<dbReference type="GO" id="GO:0005576">
    <property type="term" value="C:extracellular region"/>
    <property type="evidence" value="ECO:0007669"/>
    <property type="project" value="UniProtKB-SubCell"/>
</dbReference>
<dbReference type="InterPro" id="IPR006533">
    <property type="entry name" value="T6SS_Vgr_RhsGE"/>
</dbReference>
<dbReference type="SUPFAM" id="SSF69279">
    <property type="entry name" value="Phage tail proteins"/>
    <property type="match status" value="2"/>
</dbReference>
<feature type="domain" description="Gp5/Type VI secretion system Vgr C-terminal trimerisation" evidence="6">
    <location>
        <begin position="478"/>
        <end position="589"/>
    </location>
</feature>
<reference evidence="7 8" key="2">
    <citation type="submission" date="2016-12" db="EMBL/GenBank/DDBJ databases">
        <title>Draft Genome Sequence of Cystobacter ferrugineus Strain Cbfe23.</title>
        <authorList>
            <person name="Akbar S."/>
            <person name="Dowd S.E."/>
            <person name="Stevens D.C."/>
        </authorList>
    </citation>
    <scope>NUCLEOTIDE SEQUENCE [LARGE SCALE GENOMIC DNA]</scope>
    <source>
        <strain evidence="7 8">Cbfe23</strain>
    </source>
</reference>
<dbReference type="SUPFAM" id="SSF69255">
    <property type="entry name" value="gp5 N-terminal domain-like"/>
    <property type="match status" value="1"/>
</dbReference>
<keyword evidence="3" id="KW-0964">Secreted</keyword>
<protein>
    <submittedName>
        <fullName evidence="7">Type IV secretion protein Rhs</fullName>
    </submittedName>
</protein>
<feature type="domain" description="Gp5/Type VI secretion system Vgr protein OB-fold" evidence="5">
    <location>
        <begin position="393"/>
        <end position="461"/>
    </location>
</feature>
<dbReference type="PANTHER" id="PTHR32305:SF15">
    <property type="entry name" value="PROTEIN RHSA-RELATED"/>
    <property type="match status" value="1"/>
</dbReference>
<comment type="subcellular location">
    <subcellularLocation>
        <location evidence="1">Secreted</location>
    </subcellularLocation>
</comment>
<dbReference type="EMBL" id="MPIN01000021">
    <property type="protein sequence ID" value="OJH34178.1"/>
    <property type="molecule type" value="Genomic_DNA"/>
</dbReference>
<dbReference type="Gene3D" id="3.55.50.10">
    <property type="entry name" value="Baseplate protein-like domains"/>
    <property type="match status" value="1"/>
</dbReference>
<dbReference type="AlphaFoldDB" id="A0A1L9AVY9"/>
<feature type="domain" description="Gp5/Type VI secretion system Vgr C-terminal trimerisation" evidence="6">
    <location>
        <begin position="629"/>
        <end position="689"/>
    </location>
</feature>
<dbReference type="Proteomes" id="UP000182229">
    <property type="component" value="Unassembled WGS sequence"/>
</dbReference>
<name>A0A1L9AVY9_9BACT</name>
<dbReference type="Pfam" id="PF05954">
    <property type="entry name" value="Phage_GPD"/>
    <property type="match status" value="1"/>
</dbReference>
<feature type="region of interest" description="Disordered" evidence="4">
    <location>
        <begin position="459"/>
        <end position="493"/>
    </location>
</feature>
<accession>A0A1L9AVY9</accession>
<gene>
    <name evidence="7" type="ORF">BON30_44440</name>
</gene>
<comment type="caution">
    <text evidence="7">The sequence shown here is derived from an EMBL/GenBank/DDBJ whole genome shotgun (WGS) entry which is preliminary data.</text>
</comment>
<dbReference type="InterPro" id="IPR006531">
    <property type="entry name" value="Gp5/Vgr_OB"/>
</dbReference>
<dbReference type="InterPro" id="IPR017847">
    <property type="entry name" value="T6SS_RhsGE_Vgr_subset"/>
</dbReference>
<dbReference type="STRING" id="83449.BON30_44440"/>
<evidence type="ECO:0000256" key="4">
    <source>
        <dbReference type="SAM" id="MobiDB-lite"/>
    </source>
</evidence>
<feature type="region of interest" description="Disordered" evidence="4">
    <location>
        <begin position="563"/>
        <end position="586"/>
    </location>
</feature>
<proteinExistence type="inferred from homology"/>
<organism evidence="7 8">
    <name type="scientific">Cystobacter ferrugineus</name>
    <dbReference type="NCBI Taxonomy" id="83449"/>
    <lineage>
        <taxon>Bacteria</taxon>
        <taxon>Pseudomonadati</taxon>
        <taxon>Myxococcota</taxon>
        <taxon>Myxococcia</taxon>
        <taxon>Myxococcales</taxon>
        <taxon>Cystobacterineae</taxon>
        <taxon>Archangiaceae</taxon>
        <taxon>Cystobacter</taxon>
    </lineage>
</organism>
<evidence type="ECO:0000256" key="2">
    <source>
        <dbReference type="ARBA" id="ARBA00005558"/>
    </source>
</evidence>
<dbReference type="InterPro" id="IPR050708">
    <property type="entry name" value="T6SS_VgrG/RHS"/>
</dbReference>
<dbReference type="Pfam" id="PF22178">
    <property type="entry name" value="Gp5_trimer_C"/>
    <property type="match status" value="2"/>
</dbReference>
<dbReference type="Gene3D" id="4.10.220.110">
    <property type="match status" value="1"/>
</dbReference>
<dbReference type="PANTHER" id="PTHR32305">
    <property type="match status" value="1"/>
</dbReference>
<dbReference type="RefSeq" id="WP_071904697.1">
    <property type="nucleotide sequence ID" value="NZ_MPIN01000021.1"/>
</dbReference>
<evidence type="ECO:0000259" key="5">
    <source>
        <dbReference type="Pfam" id="PF04717"/>
    </source>
</evidence>
<dbReference type="NCBIfam" id="TIGR01646">
    <property type="entry name" value="vgr_GE"/>
    <property type="match status" value="1"/>
</dbReference>
<comment type="similarity">
    <text evidence="2">Belongs to the VgrG protein family.</text>
</comment>
<feature type="compositionally biased region" description="Polar residues" evidence="4">
    <location>
        <begin position="475"/>
        <end position="486"/>
    </location>
</feature>
<sequence length="754" mass="82265">MIAVPMLQANQAEFDFQAGSLAAGELAVVGFEAQETLSRPCLVELTLAAPPDVAVEEKALLGQSALLTVHRGDGTSRFFHGTVSRVVRWDAPSSAESQRYRITVVSRLETLRHTRRSRIFQDMDVPQIVHKVLTEGQVEHTLSLSNGYRSREYCVQYRESDLDFVSRLLEEEGISYFFEHTESTHRMVLCDNTLTCPPMEGERELVFREDRKMVAGSESVHEFATKVEVQPGAVVLRDFNFTRPSFDLTSTTTAEEGEPALEIYDYPGRYEEPGEGKTLAQVRLEELRARVEQMNGSGNCRRLCAGHTFTLTEHPRDAFNRDYLLLSIRHVGRQPEAVPHEQTTEGHQEGYRNEFVCMPAQVPYRPARSTPRPSIAGAQTAIVVGPPGEEIHTDEHGRIKVQFHWDREGTRDDKSSCWMRVSQAWAGPGWGALYLPRIGQEVVVEFLEGDPDRPIVTGSVYNGQNPPPIDLPGDKTQSTLRSSSSPGGNGANELRFEDAAGREQLYVHAQKDFNIVVENDKSQRVGGNETLLVKKDRSRTIEGNQSLEVKLNDDSVINGNQSLEVSQNRSTSVGGNHTESVGGDQSIQVSGNQSVAVSMASLETVVLGKMLSVGGGYAVTVGGAHNELVGGLKSEQVGGAKTESVGAKKSEAVKGARTLQVGGDVSEQVGGSRTLKVGKDLQVSVGGKLNHAVKDSYTLSAKEISLVAEEQFTLKVGSATLQIKKNGDVVIKGAKIEVTASGDIVIKGSKISEN</sequence>
<keyword evidence="8" id="KW-1185">Reference proteome</keyword>
<evidence type="ECO:0000313" key="7">
    <source>
        <dbReference type="EMBL" id="OJH34178.1"/>
    </source>
</evidence>
<dbReference type="Gene3D" id="2.40.50.230">
    <property type="entry name" value="Gp5 N-terminal domain"/>
    <property type="match status" value="1"/>
</dbReference>